<feature type="transmembrane region" description="Helical" evidence="11">
    <location>
        <begin position="379"/>
        <end position="406"/>
    </location>
</feature>
<evidence type="ECO:0000256" key="2">
    <source>
        <dbReference type="ARBA" id="ARBA00022475"/>
    </source>
</evidence>
<keyword evidence="5" id="KW-0067">ATP-binding</keyword>
<feature type="transmembrane region" description="Helical" evidence="11">
    <location>
        <begin position="182"/>
        <end position="201"/>
    </location>
</feature>
<keyword evidence="7 11" id="KW-1133">Transmembrane helix</keyword>
<dbReference type="PRINTS" id="PR00121">
    <property type="entry name" value="NAKATPASE"/>
</dbReference>
<dbReference type="OrthoDB" id="158672at2759"/>
<feature type="transmembrane region" description="Helical" evidence="11">
    <location>
        <begin position="868"/>
        <end position="890"/>
    </location>
</feature>
<dbReference type="InterPro" id="IPR023299">
    <property type="entry name" value="ATPase_P-typ_cyto_dom_N"/>
</dbReference>
<dbReference type="GO" id="GO:0036376">
    <property type="term" value="P:sodium ion export across plasma membrane"/>
    <property type="evidence" value="ECO:0007669"/>
    <property type="project" value="TreeGrafter"/>
</dbReference>
<feature type="transmembrane region" description="Helical" evidence="11">
    <location>
        <begin position="1012"/>
        <end position="1032"/>
    </location>
</feature>
<comment type="subcellular location">
    <subcellularLocation>
        <location evidence="1">Cell membrane</location>
        <topology evidence="1">Multi-pass membrane protein</topology>
    </subcellularLocation>
</comment>
<dbReference type="InterPro" id="IPR004014">
    <property type="entry name" value="ATPase_P-typ_cation-transptr_N"/>
</dbReference>
<feature type="transmembrane region" description="Helical" evidence="11">
    <location>
        <begin position="841"/>
        <end position="862"/>
    </location>
</feature>
<dbReference type="SFLD" id="SFLDS00003">
    <property type="entry name" value="Haloacid_Dehalogenase"/>
    <property type="match status" value="1"/>
</dbReference>
<dbReference type="Gene3D" id="3.40.1110.10">
    <property type="entry name" value="Calcium-transporting ATPase, cytoplasmic domain N"/>
    <property type="match status" value="1"/>
</dbReference>
<reference evidence="13 14" key="1">
    <citation type="submission" date="2019-04" db="EMBL/GenBank/DDBJ databases">
        <title>Comparative genomics and transcriptomics to analyze fruiting body development in filamentous ascomycetes.</title>
        <authorList>
            <consortium name="DOE Joint Genome Institute"/>
            <person name="Lutkenhaus R."/>
            <person name="Traeger S."/>
            <person name="Breuer J."/>
            <person name="Kuo A."/>
            <person name="Lipzen A."/>
            <person name="Pangilinan J."/>
            <person name="Dilworth D."/>
            <person name="Sandor L."/>
            <person name="Poggeler S."/>
            <person name="Barry K."/>
            <person name="Grigoriev I.V."/>
            <person name="Nowrousian M."/>
        </authorList>
    </citation>
    <scope>NUCLEOTIDE SEQUENCE [LARGE SCALE GENOMIC DNA]</scope>
    <source>
        <strain evidence="13 14">CBS 389.68</strain>
    </source>
</reference>
<dbReference type="SMART" id="SM00831">
    <property type="entry name" value="Cation_ATPase_N"/>
    <property type="match status" value="1"/>
</dbReference>
<gene>
    <name evidence="13" type="ORF">EX30DRAFT_344003</name>
</gene>
<sequence>MAASEIDGRVKFGDVVGSTVEEGRARIHRSRSLSQSRRNSIGSLSITSATSGRRERPDLVLPTMYRTVSIQLDEDEKDRVEKLRNNADEIADELRDVKWHIQTTAEVAAALGTNITNGLTLTQATEAVARYGHNIHRPPPSRIMHKLLVYCFGGFGSLLLTGGILVLIAWRPLGNPPAAANLALGIILLVVFIIQALFNAWQDYSSSRVMASITTMLPDSCLITRDGNRISVASTDIVPGDVVHVKLGDKMPADLRMVNASLDLKFDRSILTGESKPCPASINSTHDNYLETHNIALQGTHCVCGSGTGIVVDTGENTVFGKIAKLASRPKKGLTPLQKEVLRFVLVIIFMVVFIVVLVISLWAGWLRHDYPHWIDVPLLIVDCVSVAVAFIPEGLPIALATCLTITARAMKRNQILCKSLATVETLGSVSLICSDKTGTLTKNKMWVTNFSVADQTFTVPYRHESPSVAVSKLVTVTGLCNAGQFDATTANLPLEERKMNGDATDQAALRFTESIISAGELRKNWHKIYELAFNSKNKFMLSVTENVTEKCENLLLMMKGAPEILINRCKYVQRADATHAPLNEQWREALQRIQLNWAVEGKRVLLVAQKMIVKSQIQSPPDTVAYGDEILNAAHDLVILGMIAIVDPPRDETPFVIDTLRSSGIRVFMVTGDYKHTAAAIARSCNVLRTPSTLIDDFTALERYALEKAPVVTTSRRKKHARYVSYSGAIVLEGKEIMGLNDAQWDQLAGYEEAVFARTTPEQKLRIVREFQARQVVVGMTGDGVNDAPSLKQADVGIALGSGSDVAIEAADMVLLDSFEGILGAVRSGRVVFDNLRKTICYLLPAGSFSELWPILINVFFGLPQNLSSFLMIIICCFTDCAGAMTLAYESPESDILSRGPRNIHTDHLVDWRLILHAYGTVGVIECLCSMAVSFWHMDRRGVPFSALSLKYGSLGPKYDADHVQKVINEASSIYFVNLVVMQFFNLLAVRTRRLSLLQAPPILGRKETRNWRIIPAIVFAILIVFIFNYIPGIQRVILSTTVNVEYWFLPVAFGMGLLLVDEARKWWIRRYPGGRVARCGW</sequence>
<name>A0A4S2MKF3_9PEZI</name>
<dbReference type="GO" id="GO:0005391">
    <property type="term" value="F:P-type sodium:potassium-exchanging transporter activity"/>
    <property type="evidence" value="ECO:0007669"/>
    <property type="project" value="TreeGrafter"/>
</dbReference>
<feature type="transmembrane region" description="Helical" evidence="11">
    <location>
        <begin position="341"/>
        <end position="367"/>
    </location>
</feature>
<evidence type="ECO:0000256" key="11">
    <source>
        <dbReference type="SAM" id="Phobius"/>
    </source>
</evidence>
<dbReference type="Gene3D" id="3.40.50.1000">
    <property type="entry name" value="HAD superfamily/HAD-like"/>
    <property type="match status" value="1"/>
</dbReference>
<evidence type="ECO:0000256" key="7">
    <source>
        <dbReference type="ARBA" id="ARBA00022989"/>
    </source>
</evidence>
<dbReference type="SUPFAM" id="SSF81653">
    <property type="entry name" value="Calcium ATPase, transduction domain A"/>
    <property type="match status" value="1"/>
</dbReference>
<feature type="transmembrane region" description="Helical" evidence="11">
    <location>
        <begin position="147"/>
        <end position="170"/>
    </location>
</feature>
<protein>
    <submittedName>
        <fullName evidence="13">Calcium ATPase</fullName>
    </submittedName>
</protein>
<proteinExistence type="predicted"/>
<evidence type="ECO:0000313" key="14">
    <source>
        <dbReference type="Proteomes" id="UP000298138"/>
    </source>
</evidence>
<evidence type="ECO:0000256" key="10">
    <source>
        <dbReference type="SAM" id="MobiDB-lite"/>
    </source>
</evidence>
<keyword evidence="3 11" id="KW-0812">Transmembrane</keyword>
<dbReference type="NCBIfam" id="TIGR01494">
    <property type="entry name" value="ATPase_P-type"/>
    <property type="match status" value="2"/>
</dbReference>
<keyword evidence="4" id="KW-0547">Nucleotide-binding</keyword>
<dbReference type="InterPro" id="IPR044492">
    <property type="entry name" value="P_typ_ATPase_HD_dom"/>
</dbReference>
<feature type="compositionally biased region" description="Polar residues" evidence="10">
    <location>
        <begin position="41"/>
        <end position="51"/>
    </location>
</feature>
<dbReference type="InterPro" id="IPR006068">
    <property type="entry name" value="ATPase_P-typ_cation-transptr_C"/>
</dbReference>
<dbReference type="SFLD" id="SFLDG00002">
    <property type="entry name" value="C1.7:_P-type_atpase_like"/>
    <property type="match status" value="1"/>
</dbReference>
<dbReference type="EMBL" id="ML220152">
    <property type="protein sequence ID" value="TGZ77486.1"/>
    <property type="molecule type" value="Genomic_DNA"/>
</dbReference>
<dbReference type="SUPFAM" id="SSF81665">
    <property type="entry name" value="Calcium ATPase, transmembrane domain M"/>
    <property type="match status" value="1"/>
</dbReference>
<keyword evidence="9" id="KW-0175">Coiled coil</keyword>
<dbReference type="GO" id="GO:0030007">
    <property type="term" value="P:intracellular potassium ion homeostasis"/>
    <property type="evidence" value="ECO:0007669"/>
    <property type="project" value="TreeGrafter"/>
</dbReference>
<feature type="transmembrane region" description="Helical" evidence="11">
    <location>
        <begin position="1038"/>
        <end position="1062"/>
    </location>
</feature>
<dbReference type="InParanoid" id="A0A4S2MKF3"/>
<dbReference type="SUPFAM" id="SSF56784">
    <property type="entry name" value="HAD-like"/>
    <property type="match status" value="1"/>
</dbReference>
<dbReference type="PANTHER" id="PTHR43294">
    <property type="entry name" value="SODIUM/POTASSIUM-TRANSPORTING ATPASE SUBUNIT ALPHA"/>
    <property type="match status" value="1"/>
</dbReference>
<evidence type="ECO:0000256" key="9">
    <source>
        <dbReference type="SAM" id="Coils"/>
    </source>
</evidence>
<evidence type="ECO:0000256" key="6">
    <source>
        <dbReference type="ARBA" id="ARBA00022967"/>
    </source>
</evidence>
<keyword evidence="6" id="KW-1278">Translocase</keyword>
<dbReference type="PRINTS" id="PR00119">
    <property type="entry name" value="CATATPASE"/>
</dbReference>
<evidence type="ECO:0000256" key="3">
    <source>
        <dbReference type="ARBA" id="ARBA00022692"/>
    </source>
</evidence>
<accession>A0A4S2MKF3</accession>
<evidence type="ECO:0000256" key="4">
    <source>
        <dbReference type="ARBA" id="ARBA00022741"/>
    </source>
</evidence>
<evidence type="ECO:0000256" key="5">
    <source>
        <dbReference type="ARBA" id="ARBA00022840"/>
    </source>
</evidence>
<dbReference type="InterPro" id="IPR023298">
    <property type="entry name" value="ATPase_P-typ_TM_dom_sf"/>
</dbReference>
<dbReference type="Gene3D" id="2.70.150.10">
    <property type="entry name" value="Calcium-transporting ATPase, cytoplasmic transduction domain A"/>
    <property type="match status" value="1"/>
</dbReference>
<evidence type="ECO:0000259" key="12">
    <source>
        <dbReference type="SMART" id="SM00831"/>
    </source>
</evidence>
<dbReference type="InterPro" id="IPR008250">
    <property type="entry name" value="ATPase_P-typ_transduc_dom_A_sf"/>
</dbReference>
<dbReference type="GO" id="GO:1990573">
    <property type="term" value="P:potassium ion import across plasma membrane"/>
    <property type="evidence" value="ECO:0007669"/>
    <property type="project" value="TreeGrafter"/>
</dbReference>
<feature type="region of interest" description="Disordered" evidence="10">
    <location>
        <begin position="26"/>
        <end position="55"/>
    </location>
</feature>
<dbReference type="GO" id="GO:0016887">
    <property type="term" value="F:ATP hydrolysis activity"/>
    <property type="evidence" value="ECO:0007669"/>
    <property type="project" value="InterPro"/>
</dbReference>
<dbReference type="AlphaFoldDB" id="A0A4S2MKF3"/>
<dbReference type="GO" id="GO:0006883">
    <property type="term" value="P:intracellular sodium ion homeostasis"/>
    <property type="evidence" value="ECO:0007669"/>
    <property type="project" value="TreeGrafter"/>
</dbReference>
<dbReference type="InterPro" id="IPR036412">
    <property type="entry name" value="HAD-like_sf"/>
</dbReference>
<dbReference type="InterPro" id="IPR023214">
    <property type="entry name" value="HAD_sf"/>
</dbReference>
<evidence type="ECO:0000256" key="8">
    <source>
        <dbReference type="ARBA" id="ARBA00023136"/>
    </source>
</evidence>
<dbReference type="InterPro" id="IPR059000">
    <property type="entry name" value="ATPase_P-type_domA"/>
</dbReference>
<dbReference type="GO" id="GO:1902600">
    <property type="term" value="P:proton transmembrane transport"/>
    <property type="evidence" value="ECO:0007669"/>
    <property type="project" value="TreeGrafter"/>
</dbReference>
<dbReference type="PANTHER" id="PTHR43294:SF21">
    <property type="entry name" value="CATION TRANSPORTING ATPASE"/>
    <property type="match status" value="1"/>
</dbReference>
<dbReference type="GO" id="GO:0005524">
    <property type="term" value="F:ATP binding"/>
    <property type="evidence" value="ECO:0007669"/>
    <property type="project" value="UniProtKB-KW"/>
</dbReference>
<dbReference type="InterPro" id="IPR001757">
    <property type="entry name" value="P_typ_ATPase"/>
</dbReference>
<organism evidence="13 14">
    <name type="scientific">Ascodesmis nigricans</name>
    <dbReference type="NCBI Taxonomy" id="341454"/>
    <lineage>
        <taxon>Eukaryota</taxon>
        <taxon>Fungi</taxon>
        <taxon>Dikarya</taxon>
        <taxon>Ascomycota</taxon>
        <taxon>Pezizomycotina</taxon>
        <taxon>Pezizomycetes</taxon>
        <taxon>Pezizales</taxon>
        <taxon>Ascodesmidaceae</taxon>
        <taxon>Ascodesmis</taxon>
    </lineage>
</organism>
<dbReference type="SFLD" id="SFLDF00027">
    <property type="entry name" value="p-type_atpase"/>
    <property type="match status" value="1"/>
</dbReference>
<keyword evidence="14" id="KW-1185">Reference proteome</keyword>
<evidence type="ECO:0000256" key="1">
    <source>
        <dbReference type="ARBA" id="ARBA00004651"/>
    </source>
</evidence>
<dbReference type="PROSITE" id="PS00154">
    <property type="entry name" value="ATPASE_E1_E2"/>
    <property type="match status" value="1"/>
</dbReference>
<dbReference type="GO" id="GO:0005886">
    <property type="term" value="C:plasma membrane"/>
    <property type="evidence" value="ECO:0007669"/>
    <property type="project" value="UniProtKB-SubCell"/>
</dbReference>
<dbReference type="Pfam" id="PF13246">
    <property type="entry name" value="Cation_ATPase"/>
    <property type="match status" value="1"/>
</dbReference>
<feature type="transmembrane region" description="Helical" evidence="11">
    <location>
        <begin position="911"/>
        <end position="937"/>
    </location>
</feature>
<dbReference type="SUPFAM" id="SSF81660">
    <property type="entry name" value="Metal cation-transporting ATPase, ATP-binding domain N"/>
    <property type="match status" value="1"/>
</dbReference>
<dbReference type="InterPro" id="IPR018303">
    <property type="entry name" value="ATPase_P-typ_P_site"/>
</dbReference>
<keyword evidence="8 11" id="KW-0472">Membrane</keyword>
<feature type="transmembrane region" description="Helical" evidence="11">
    <location>
        <begin position="974"/>
        <end position="991"/>
    </location>
</feature>
<dbReference type="InterPro" id="IPR050510">
    <property type="entry name" value="Cation_transp_ATPase_P-type"/>
</dbReference>
<feature type="coiled-coil region" evidence="9">
    <location>
        <begin position="73"/>
        <end position="100"/>
    </location>
</feature>
<feature type="domain" description="Cation-transporting P-type ATPase N-terminal" evidence="12">
    <location>
        <begin position="98"/>
        <end position="171"/>
    </location>
</feature>
<dbReference type="Pfam" id="PF00690">
    <property type="entry name" value="Cation_ATPase_N"/>
    <property type="match status" value="1"/>
</dbReference>
<dbReference type="Proteomes" id="UP000298138">
    <property type="component" value="Unassembled WGS sequence"/>
</dbReference>
<dbReference type="Pfam" id="PF00122">
    <property type="entry name" value="E1-E2_ATPase"/>
    <property type="match status" value="1"/>
</dbReference>
<dbReference type="Pfam" id="PF00689">
    <property type="entry name" value="Cation_ATPase_C"/>
    <property type="match status" value="1"/>
</dbReference>
<keyword evidence="2" id="KW-1003">Cell membrane</keyword>
<evidence type="ECO:0000313" key="13">
    <source>
        <dbReference type="EMBL" id="TGZ77486.1"/>
    </source>
</evidence>
<dbReference type="STRING" id="341454.A0A4S2MKF3"/>
<dbReference type="Gene3D" id="1.20.1110.10">
    <property type="entry name" value="Calcium-transporting ATPase, transmembrane domain"/>
    <property type="match status" value="1"/>
</dbReference>